<dbReference type="EMBL" id="JAQNDO010000001">
    <property type="protein sequence ID" value="MDC0743142.1"/>
    <property type="molecule type" value="Genomic_DNA"/>
</dbReference>
<keyword evidence="4" id="KW-1185">Reference proteome</keyword>
<name>A0ABT5EQG6_9BACT</name>
<reference evidence="3 4" key="1">
    <citation type="submission" date="2022-11" db="EMBL/GenBank/DDBJ databases">
        <title>Minimal conservation of predation-associated metabolite biosynthetic gene clusters underscores biosynthetic potential of Myxococcota including descriptions for ten novel species: Archangium lansinium sp. nov., Myxococcus landrumus sp. nov., Nannocystis bai.</title>
        <authorList>
            <person name="Ahearne A."/>
            <person name="Stevens C."/>
            <person name="Dowd S."/>
        </authorList>
    </citation>
    <scope>NUCLEOTIDE SEQUENCE [LARGE SCALE GENOMIC DNA]</scope>
    <source>
        <strain evidence="3 4">RJM3</strain>
    </source>
</reference>
<sequence>MNMVRTRVIAAIALLAGLGLGCSKGSSGPDPAGSAAPTEAKPSAKGIEAAGNDAAVVELAKKALGCKWGTYGFDSMCPEMKALIESELIREGKADATFVSFLEDPNEQVRWLGSRALSQRGKAFRNDKALAERILVVAEGEASKTVAQELGGVVGGIKHADTGLGERIKTMAKGHPVQQMRTSLLARMLFSNGETLYDFVKDIATNDKDVVVRKAAMSAFWTGTPPSRAADSCKMWLGFVDDAADDVSGEAAYLCSFYPQGGGCKAEWDPLLDKIEKRAKEGTIKSTQMASALFYLHRQPGASDAQKKRALAVARAILETRTNSGMARGRALELVAEKDPDGKKLLVAMQEDPDVFVKRRAKDLADKAGKTADEKAKAPDADKAKAPEGDKAKADGAKKP</sequence>
<feature type="region of interest" description="Disordered" evidence="1">
    <location>
        <begin position="364"/>
        <end position="400"/>
    </location>
</feature>
<gene>
    <name evidence="3" type="ORF">POL67_17460</name>
</gene>
<proteinExistence type="predicted"/>
<organism evidence="3 4">
    <name type="scientific">Polyangium mundeleinium</name>
    <dbReference type="NCBI Taxonomy" id="2995306"/>
    <lineage>
        <taxon>Bacteria</taxon>
        <taxon>Pseudomonadati</taxon>
        <taxon>Myxococcota</taxon>
        <taxon>Polyangia</taxon>
        <taxon>Polyangiales</taxon>
        <taxon>Polyangiaceae</taxon>
        <taxon>Polyangium</taxon>
    </lineage>
</organism>
<evidence type="ECO:0000256" key="2">
    <source>
        <dbReference type="SAM" id="SignalP"/>
    </source>
</evidence>
<protein>
    <recommendedName>
        <fullName evidence="5">HEAT repeat domain-containing protein</fullName>
    </recommendedName>
</protein>
<evidence type="ECO:0000256" key="1">
    <source>
        <dbReference type="SAM" id="MobiDB-lite"/>
    </source>
</evidence>
<keyword evidence="2" id="KW-0732">Signal</keyword>
<dbReference type="Proteomes" id="UP001221411">
    <property type="component" value="Unassembled WGS sequence"/>
</dbReference>
<evidence type="ECO:0008006" key="5">
    <source>
        <dbReference type="Google" id="ProtNLM"/>
    </source>
</evidence>
<dbReference type="PROSITE" id="PS51257">
    <property type="entry name" value="PROKAR_LIPOPROTEIN"/>
    <property type="match status" value="1"/>
</dbReference>
<accession>A0ABT5EQG6</accession>
<comment type="caution">
    <text evidence="3">The sequence shown here is derived from an EMBL/GenBank/DDBJ whole genome shotgun (WGS) entry which is preliminary data.</text>
</comment>
<feature type="signal peptide" evidence="2">
    <location>
        <begin position="1"/>
        <end position="21"/>
    </location>
</feature>
<evidence type="ECO:0000313" key="3">
    <source>
        <dbReference type="EMBL" id="MDC0743142.1"/>
    </source>
</evidence>
<dbReference type="RefSeq" id="WP_271918504.1">
    <property type="nucleotide sequence ID" value="NZ_JAQNDO010000001.1"/>
</dbReference>
<feature type="chain" id="PRO_5047255663" description="HEAT repeat domain-containing protein" evidence="2">
    <location>
        <begin position="22"/>
        <end position="400"/>
    </location>
</feature>
<evidence type="ECO:0000313" key="4">
    <source>
        <dbReference type="Proteomes" id="UP001221411"/>
    </source>
</evidence>